<name>A0ABR1DLV3_NECAM</name>
<dbReference type="SUPFAM" id="SSF90112">
    <property type="entry name" value="Neurotransmitter-gated ion-channel transmembrane pore"/>
    <property type="match status" value="1"/>
</dbReference>
<dbReference type="PRINTS" id="PR00253">
    <property type="entry name" value="GABAARECEPTR"/>
</dbReference>
<accession>A0ABR1DLV3</accession>
<evidence type="ECO:0008006" key="16">
    <source>
        <dbReference type="Google" id="ProtNLM"/>
    </source>
</evidence>
<evidence type="ECO:0000259" key="13">
    <source>
        <dbReference type="Pfam" id="PF02932"/>
    </source>
</evidence>
<dbReference type="InterPro" id="IPR036734">
    <property type="entry name" value="Neur_chan_lig-bd_sf"/>
</dbReference>
<comment type="caution">
    <text evidence="11">Lacks conserved residue(s) required for the propagation of feature annotation.</text>
</comment>
<dbReference type="Gene3D" id="2.70.170.10">
    <property type="entry name" value="Neurotransmitter-gated ion-channel ligand-binding domain"/>
    <property type="match status" value="1"/>
</dbReference>
<evidence type="ECO:0000256" key="2">
    <source>
        <dbReference type="ARBA" id="ARBA00004236"/>
    </source>
</evidence>
<keyword evidence="9 11" id="KW-0472">Membrane</keyword>
<dbReference type="Pfam" id="PF02932">
    <property type="entry name" value="Neur_chan_memb"/>
    <property type="match status" value="1"/>
</dbReference>
<evidence type="ECO:0000313" key="14">
    <source>
        <dbReference type="EMBL" id="KAK6751445.1"/>
    </source>
</evidence>
<dbReference type="InterPro" id="IPR006202">
    <property type="entry name" value="Neur_chan_lig-bd"/>
</dbReference>
<feature type="transmembrane region" description="Helical" evidence="11">
    <location>
        <begin position="415"/>
        <end position="434"/>
    </location>
</feature>
<dbReference type="InterPro" id="IPR036719">
    <property type="entry name" value="Neuro-gated_channel_TM_sf"/>
</dbReference>
<evidence type="ECO:0000259" key="12">
    <source>
        <dbReference type="Pfam" id="PF02931"/>
    </source>
</evidence>
<dbReference type="Gene3D" id="1.20.58.390">
    <property type="entry name" value="Neurotransmitter-gated ion-channel transmembrane domain"/>
    <property type="match status" value="1"/>
</dbReference>
<evidence type="ECO:0000256" key="1">
    <source>
        <dbReference type="ARBA" id="ARBA00004141"/>
    </source>
</evidence>
<dbReference type="Proteomes" id="UP001303046">
    <property type="component" value="Unassembled WGS sequence"/>
</dbReference>
<reference evidence="14 15" key="1">
    <citation type="submission" date="2023-08" db="EMBL/GenBank/DDBJ databases">
        <title>A Necator americanus chromosomal reference genome.</title>
        <authorList>
            <person name="Ilik V."/>
            <person name="Petrzelkova K.J."/>
            <person name="Pardy F."/>
            <person name="Fuh T."/>
            <person name="Niatou-Singa F.S."/>
            <person name="Gouil Q."/>
            <person name="Baker L."/>
            <person name="Ritchie M.E."/>
            <person name="Jex A.R."/>
            <person name="Gazzola D."/>
            <person name="Li H."/>
            <person name="Toshio Fujiwara R."/>
            <person name="Zhan B."/>
            <person name="Aroian R.V."/>
            <person name="Pafco B."/>
            <person name="Schwarz E.M."/>
        </authorList>
    </citation>
    <scope>NUCLEOTIDE SEQUENCE [LARGE SCALE GENOMIC DNA]</scope>
    <source>
        <strain evidence="14 15">Aroian</strain>
        <tissue evidence="14">Whole animal</tissue>
    </source>
</reference>
<gene>
    <name evidence="14" type="primary">Necator_chrIV.g16361</name>
    <name evidence="14" type="ORF">RB195_003065</name>
</gene>
<evidence type="ECO:0000256" key="9">
    <source>
        <dbReference type="ARBA" id="ARBA00023136"/>
    </source>
</evidence>
<dbReference type="NCBIfam" id="TIGR00860">
    <property type="entry name" value="LIC"/>
    <property type="match status" value="1"/>
</dbReference>
<dbReference type="PROSITE" id="PS00236">
    <property type="entry name" value="NEUROTR_ION_CHANNEL"/>
    <property type="match status" value="1"/>
</dbReference>
<feature type="transmembrane region" description="Helical" evidence="11">
    <location>
        <begin position="253"/>
        <end position="277"/>
    </location>
</feature>
<evidence type="ECO:0000256" key="4">
    <source>
        <dbReference type="ARBA" id="ARBA00022475"/>
    </source>
</evidence>
<keyword evidence="8 11" id="KW-0406">Ion transport</keyword>
<keyword evidence="6 11" id="KW-0732">Signal</keyword>
<feature type="transmembrane region" description="Helical" evidence="11">
    <location>
        <begin position="318"/>
        <end position="339"/>
    </location>
</feature>
<keyword evidence="7 11" id="KW-1133">Transmembrane helix</keyword>
<proteinExistence type="inferred from homology"/>
<feature type="domain" description="Neurotransmitter-gated ion-channel ligand-binding" evidence="12">
    <location>
        <begin position="38"/>
        <end position="251"/>
    </location>
</feature>
<dbReference type="InterPro" id="IPR018000">
    <property type="entry name" value="Neurotransmitter_ion_chnl_CS"/>
</dbReference>
<evidence type="ECO:0000256" key="6">
    <source>
        <dbReference type="ARBA" id="ARBA00022729"/>
    </source>
</evidence>
<keyword evidence="3 11" id="KW-0813">Transport</keyword>
<feature type="domain" description="Neurotransmitter-gated ion-channel transmembrane" evidence="13">
    <location>
        <begin position="260"/>
        <end position="339"/>
    </location>
</feature>
<dbReference type="InterPro" id="IPR006028">
    <property type="entry name" value="GABAA/Glycine_rcpt"/>
</dbReference>
<dbReference type="EMBL" id="JAVFWL010000004">
    <property type="protein sequence ID" value="KAK6751445.1"/>
    <property type="molecule type" value="Genomic_DNA"/>
</dbReference>
<feature type="chain" id="PRO_5044982825" description="Cation transporter family protein" evidence="11">
    <location>
        <begin position="18"/>
        <end position="435"/>
    </location>
</feature>
<dbReference type="InterPro" id="IPR038050">
    <property type="entry name" value="Neuro_actylchol_rec"/>
</dbReference>
<keyword evidence="10 11" id="KW-0407">Ion channel</keyword>
<evidence type="ECO:0000256" key="11">
    <source>
        <dbReference type="RuleBase" id="RU000687"/>
    </source>
</evidence>
<keyword evidence="15" id="KW-1185">Reference proteome</keyword>
<keyword evidence="5 11" id="KW-0812">Transmembrane</keyword>
<protein>
    <recommendedName>
        <fullName evidence="16">Cation transporter family protein</fullName>
    </recommendedName>
</protein>
<dbReference type="PANTHER" id="PTHR18945">
    <property type="entry name" value="NEUROTRANSMITTER GATED ION CHANNEL"/>
    <property type="match status" value="1"/>
</dbReference>
<dbReference type="CDD" id="cd19049">
    <property type="entry name" value="LGIC_TM_anion"/>
    <property type="match status" value="1"/>
</dbReference>
<comment type="similarity">
    <text evidence="11">Belongs to the ligand-gated ion channel (TC 1.A.9) family.</text>
</comment>
<dbReference type="CDD" id="cd18993">
    <property type="entry name" value="LGIC_ECD_GluCl"/>
    <property type="match status" value="1"/>
</dbReference>
<evidence type="ECO:0000313" key="15">
    <source>
        <dbReference type="Proteomes" id="UP001303046"/>
    </source>
</evidence>
<feature type="signal peptide" evidence="11">
    <location>
        <begin position="1"/>
        <end position="17"/>
    </location>
</feature>
<dbReference type="SUPFAM" id="SSF63712">
    <property type="entry name" value="Nicotinic receptor ligand binding domain-like"/>
    <property type="match status" value="1"/>
</dbReference>
<dbReference type="Pfam" id="PF02931">
    <property type="entry name" value="Neur_chan_LBD"/>
    <property type="match status" value="1"/>
</dbReference>
<comment type="caution">
    <text evidence="14">The sequence shown here is derived from an EMBL/GenBank/DDBJ whole genome shotgun (WGS) entry which is preliminary data.</text>
</comment>
<sequence>MISGLIGIVALLRSVESNDVSDIPSDETRKLPQVWAGEIFTQLMNSSYDKRIRPPNYDAFGKNQPVVVDINFYMRSMSNIDFVKMEYSLQITFRQYWQDSRLDYSSMFAGKDVPKFLIITEKDAIWTPDTFFLNEKKAHRHDIDKLNLMIRVHANGTVMYSERISLTLSCPMHIQNYPMDEQICNLDLASYAFTTDDILYRWHPPDPIQFHPMLNTSLPCFTLDEAYTDTCSSITTTGEYSCLRMVFHLKRLFSYYMAQIYIPSSLLVIVSWVSFWLDRTAVPARVTLGVTTLLTMTTQAASINSSLPAVSYIKAVDVWIGVCLAFIFAAVLEFAWVSYRGSLQDECPAHSHIGHSERVGRKRVSKKDSWGAARHDEETLFRDHHSRRYGSHLSWWQKWKFDADPPKMIDLKSRVLFPLLFLIFNIFYWTWCALR</sequence>
<evidence type="ECO:0000256" key="8">
    <source>
        <dbReference type="ARBA" id="ARBA00023065"/>
    </source>
</evidence>
<keyword evidence="4" id="KW-1003">Cell membrane</keyword>
<dbReference type="InterPro" id="IPR006201">
    <property type="entry name" value="Neur_channel"/>
</dbReference>
<evidence type="ECO:0000256" key="5">
    <source>
        <dbReference type="ARBA" id="ARBA00022692"/>
    </source>
</evidence>
<evidence type="ECO:0000256" key="3">
    <source>
        <dbReference type="ARBA" id="ARBA00022448"/>
    </source>
</evidence>
<organism evidence="14 15">
    <name type="scientific">Necator americanus</name>
    <name type="common">Human hookworm</name>
    <dbReference type="NCBI Taxonomy" id="51031"/>
    <lineage>
        <taxon>Eukaryota</taxon>
        <taxon>Metazoa</taxon>
        <taxon>Ecdysozoa</taxon>
        <taxon>Nematoda</taxon>
        <taxon>Chromadorea</taxon>
        <taxon>Rhabditida</taxon>
        <taxon>Rhabditina</taxon>
        <taxon>Rhabditomorpha</taxon>
        <taxon>Strongyloidea</taxon>
        <taxon>Ancylostomatidae</taxon>
        <taxon>Bunostominae</taxon>
        <taxon>Necator</taxon>
    </lineage>
</organism>
<dbReference type="InterPro" id="IPR006029">
    <property type="entry name" value="Neurotrans-gated_channel_TM"/>
</dbReference>
<comment type="subcellular location">
    <subcellularLocation>
        <location evidence="2">Cell membrane</location>
    </subcellularLocation>
    <subcellularLocation>
        <location evidence="1">Membrane</location>
        <topology evidence="1">Multi-pass membrane protein</topology>
    </subcellularLocation>
</comment>
<dbReference type="PRINTS" id="PR00252">
    <property type="entry name" value="NRIONCHANNEL"/>
</dbReference>
<evidence type="ECO:0000256" key="10">
    <source>
        <dbReference type="ARBA" id="ARBA00023303"/>
    </source>
</evidence>
<evidence type="ECO:0000256" key="7">
    <source>
        <dbReference type="ARBA" id="ARBA00022989"/>
    </source>
</evidence>